<reference evidence="2 3" key="1">
    <citation type="submission" date="2021-01" db="EMBL/GenBank/DDBJ databases">
        <title>Chromosome-level genome assembly of a human fungal pathogen reveals clustering of transcriptionally co-regulated genes.</title>
        <authorList>
            <person name="Voorhies M."/>
            <person name="Cohen S."/>
            <person name="Shea T.P."/>
            <person name="Petrus S."/>
            <person name="Munoz J.F."/>
            <person name="Poplawski S."/>
            <person name="Goldman W.E."/>
            <person name="Michael T."/>
            <person name="Cuomo C.A."/>
            <person name="Sil A."/>
            <person name="Beyhan S."/>
        </authorList>
    </citation>
    <scope>NUCLEOTIDE SEQUENCE [LARGE SCALE GENOMIC DNA]</scope>
    <source>
        <strain evidence="2 3">G184AR</strain>
    </source>
</reference>
<dbReference type="AlphaFoldDB" id="A0A8H8D4V7"/>
<proteinExistence type="predicted"/>
<accession>A0A8H8D4V7</accession>
<name>A0A8H8D4V7_AJECA</name>
<organism evidence="2 3">
    <name type="scientific">Ajellomyces capsulatus</name>
    <name type="common">Darling's disease fungus</name>
    <name type="synonym">Histoplasma capsulatum</name>
    <dbReference type="NCBI Taxonomy" id="5037"/>
    <lineage>
        <taxon>Eukaryota</taxon>
        <taxon>Fungi</taxon>
        <taxon>Dikarya</taxon>
        <taxon>Ascomycota</taxon>
        <taxon>Pezizomycotina</taxon>
        <taxon>Eurotiomycetes</taxon>
        <taxon>Eurotiomycetidae</taxon>
        <taxon>Onygenales</taxon>
        <taxon>Ajellomycetaceae</taxon>
        <taxon>Histoplasma</taxon>
    </lineage>
</organism>
<evidence type="ECO:0000313" key="2">
    <source>
        <dbReference type="EMBL" id="KAG5299853.1"/>
    </source>
</evidence>
<gene>
    <name evidence="2" type="ORF">I7I52_10305</name>
</gene>
<comment type="caution">
    <text evidence="2">The sequence shown here is derived from an EMBL/GenBank/DDBJ whole genome shotgun (WGS) entry which is preliminary data.</text>
</comment>
<dbReference type="VEuPathDB" id="FungiDB:I7I52_10305"/>
<evidence type="ECO:0000313" key="3">
    <source>
        <dbReference type="Proteomes" id="UP000670092"/>
    </source>
</evidence>
<dbReference type="Proteomes" id="UP000670092">
    <property type="component" value="Unassembled WGS sequence"/>
</dbReference>
<protein>
    <submittedName>
        <fullName evidence="2">Uncharacterized protein</fullName>
    </submittedName>
</protein>
<keyword evidence="1" id="KW-1133">Transmembrane helix</keyword>
<dbReference type="EMBL" id="JAEVHI010000002">
    <property type="protein sequence ID" value="KAG5299853.1"/>
    <property type="molecule type" value="Genomic_DNA"/>
</dbReference>
<keyword evidence="1" id="KW-0472">Membrane</keyword>
<keyword evidence="1" id="KW-0812">Transmembrane</keyword>
<evidence type="ECO:0000256" key="1">
    <source>
        <dbReference type="SAM" id="Phobius"/>
    </source>
</evidence>
<sequence>MRLSFASSNQLTSPCFVLKQLNISAFCYWYFVLFSYRYIISYLKVRLYLVYNNSFAPEFGGAFGHLFLKVLAAGCH</sequence>
<feature type="transmembrane region" description="Helical" evidence="1">
    <location>
        <begin position="20"/>
        <end position="39"/>
    </location>
</feature>